<keyword evidence="1" id="KW-0472">Membrane</keyword>
<protein>
    <submittedName>
        <fullName evidence="2">Uncharacterized protein</fullName>
    </submittedName>
</protein>
<name>A0AA37SVT7_9BACT</name>
<keyword evidence="1" id="KW-1133">Transmembrane helix</keyword>
<evidence type="ECO:0000313" key="3">
    <source>
        <dbReference type="Proteomes" id="UP001156666"/>
    </source>
</evidence>
<sequence length="111" mass="13304">MGSWQFRTGYVIMYILFGLFLYFTFMKLLRVDMGPEKFYASNYMKTYAYDYSNIQKIDEQNYGIFKLIVIHLNSKGSLGNRITFIPSYKNYEFFINGHKELFEHLIDKENA</sequence>
<keyword evidence="3" id="KW-1185">Reference proteome</keyword>
<evidence type="ECO:0000256" key="1">
    <source>
        <dbReference type="SAM" id="Phobius"/>
    </source>
</evidence>
<comment type="caution">
    <text evidence="2">The sequence shown here is derived from an EMBL/GenBank/DDBJ whole genome shotgun (WGS) entry which is preliminary data.</text>
</comment>
<accession>A0AA37SVT7</accession>
<proteinExistence type="predicted"/>
<evidence type="ECO:0000313" key="2">
    <source>
        <dbReference type="EMBL" id="GLR19731.1"/>
    </source>
</evidence>
<reference evidence="2" key="1">
    <citation type="journal article" date="2014" name="Int. J. Syst. Evol. Microbiol.">
        <title>Complete genome sequence of Corynebacterium casei LMG S-19264T (=DSM 44701T), isolated from a smear-ripened cheese.</title>
        <authorList>
            <consortium name="US DOE Joint Genome Institute (JGI-PGF)"/>
            <person name="Walter F."/>
            <person name="Albersmeier A."/>
            <person name="Kalinowski J."/>
            <person name="Ruckert C."/>
        </authorList>
    </citation>
    <scope>NUCLEOTIDE SEQUENCE</scope>
    <source>
        <strain evidence="2">NBRC 108769</strain>
    </source>
</reference>
<dbReference type="Proteomes" id="UP001156666">
    <property type="component" value="Unassembled WGS sequence"/>
</dbReference>
<reference evidence="2" key="2">
    <citation type="submission" date="2023-01" db="EMBL/GenBank/DDBJ databases">
        <title>Draft genome sequence of Portibacter lacus strain NBRC 108769.</title>
        <authorList>
            <person name="Sun Q."/>
            <person name="Mori K."/>
        </authorList>
    </citation>
    <scope>NUCLEOTIDE SEQUENCE</scope>
    <source>
        <strain evidence="2">NBRC 108769</strain>
    </source>
</reference>
<feature type="transmembrane region" description="Helical" evidence="1">
    <location>
        <begin position="12"/>
        <end position="29"/>
    </location>
</feature>
<dbReference type="EMBL" id="BSOH01000034">
    <property type="protein sequence ID" value="GLR19731.1"/>
    <property type="molecule type" value="Genomic_DNA"/>
</dbReference>
<dbReference type="AlphaFoldDB" id="A0AA37SVT7"/>
<gene>
    <name evidence="2" type="ORF">GCM10007940_43470</name>
</gene>
<keyword evidence="1" id="KW-0812">Transmembrane</keyword>
<organism evidence="2 3">
    <name type="scientific">Portibacter lacus</name>
    <dbReference type="NCBI Taxonomy" id="1099794"/>
    <lineage>
        <taxon>Bacteria</taxon>
        <taxon>Pseudomonadati</taxon>
        <taxon>Bacteroidota</taxon>
        <taxon>Saprospiria</taxon>
        <taxon>Saprospirales</taxon>
        <taxon>Haliscomenobacteraceae</taxon>
        <taxon>Portibacter</taxon>
    </lineage>
</organism>